<dbReference type="Pfam" id="PF11997">
    <property type="entry name" value="DUF3492"/>
    <property type="match status" value="1"/>
</dbReference>
<evidence type="ECO:0000313" key="2">
    <source>
        <dbReference type="EMBL" id="MEM5291028.1"/>
    </source>
</evidence>
<dbReference type="Pfam" id="PF13692">
    <property type="entry name" value="Glyco_trans_1_4"/>
    <property type="match status" value="1"/>
</dbReference>
<dbReference type="PANTHER" id="PTHR12526:SF608">
    <property type="entry name" value="PELF"/>
    <property type="match status" value="1"/>
</dbReference>
<keyword evidence="3" id="KW-1185">Reference proteome</keyword>
<dbReference type="EMBL" id="JAZHGC010000044">
    <property type="protein sequence ID" value="MEM5291028.1"/>
    <property type="molecule type" value="Genomic_DNA"/>
</dbReference>
<name>A0ABU9QNH3_9BURK</name>
<evidence type="ECO:0000313" key="3">
    <source>
        <dbReference type="Proteomes" id="UP001494588"/>
    </source>
</evidence>
<accession>A0ABU9QNH3</accession>
<sequence>MKPSLMRRAADADVCLLLEGTFPFVRGGVSSWVNEMLRSYPELRFAIAFIGSREEDYKGAAYALPDNVVHFEAHYLYEAGSADAQAAREIPGDADAFAKSAALHEAWRNSGEVEPGAMMADMVQLIGDKAPLSEEQFLTSRAAWDFIVDQYHRYCTDPSFTDYFWTVRIMHKPLWQLARVAEQLPPAKVYHTVSTGYAGFLGALLHYRTGRPLLISEHGIYTKERKIDLLQSQWIRDNRGAFERDISKISYFRELWVRFFEALGKLAYDAADDIVALYEANRQRQIADGAQAERTRNIPNGVDVEGLAPLVELREVRPRNVVALIGRVVPIKDIKTFIRALFIASRTMPDIEGWIVGPEEEDPAYAQECRALAESLGLAKNVKFLGFQRIHDILPKVDVIALTSISEALPLVVLEGFAAGIPSITTDVGSCRQLIEGYGEEDRALGVAGSVVPIANPAAFAQAVIDLLGDEPRWLAAQEAGLQRVRRFYTKAQMTDQYRVLYERLMAAPSRVKAADGKQTGCPMHAGRAAAAQTEEVR</sequence>
<dbReference type="InterPro" id="IPR047691">
    <property type="entry name" value="PelF-like"/>
</dbReference>
<dbReference type="Gene3D" id="3.40.50.2000">
    <property type="entry name" value="Glycogen Phosphorylase B"/>
    <property type="match status" value="2"/>
</dbReference>
<dbReference type="Proteomes" id="UP001494588">
    <property type="component" value="Unassembled WGS sequence"/>
</dbReference>
<dbReference type="NCBIfam" id="NF038011">
    <property type="entry name" value="PelF"/>
    <property type="match status" value="1"/>
</dbReference>
<proteinExistence type="predicted"/>
<dbReference type="PANTHER" id="PTHR12526">
    <property type="entry name" value="GLYCOSYLTRANSFERASE"/>
    <property type="match status" value="1"/>
</dbReference>
<reference evidence="2 3" key="1">
    <citation type="submission" date="2024-01" db="EMBL/GenBank/DDBJ databases">
        <title>The diversity of rhizobia nodulating Mimosa spp. in eleven states of Brazil covering several biomes is determined by host plant, location, and edaphic factors.</title>
        <authorList>
            <person name="Rouws L."/>
            <person name="Barauna A."/>
            <person name="Beukes C."/>
            <person name="De Faria S.M."/>
            <person name="Gross E."/>
            <person name="Dos Reis Junior F.B."/>
            <person name="Simon M."/>
            <person name="Maluk M."/>
            <person name="Odee D.W."/>
            <person name="Kenicer G."/>
            <person name="Young J.P.W."/>
            <person name="Reis V.M."/>
            <person name="Zilli J."/>
            <person name="James E.K."/>
        </authorList>
    </citation>
    <scope>NUCLEOTIDE SEQUENCE [LARGE SCALE GENOMIC DNA]</scope>
    <source>
        <strain evidence="2 3">JPY77</strain>
    </source>
</reference>
<evidence type="ECO:0000259" key="1">
    <source>
        <dbReference type="Pfam" id="PF11997"/>
    </source>
</evidence>
<protein>
    <submittedName>
        <fullName evidence="2">GT4 family glycosyltransferase PelF</fullName>
    </submittedName>
</protein>
<organism evidence="2 3">
    <name type="scientific">Paraburkholderia sabiae</name>
    <dbReference type="NCBI Taxonomy" id="273251"/>
    <lineage>
        <taxon>Bacteria</taxon>
        <taxon>Pseudomonadati</taxon>
        <taxon>Pseudomonadota</taxon>
        <taxon>Betaproteobacteria</taxon>
        <taxon>Burkholderiales</taxon>
        <taxon>Burkholderiaceae</taxon>
        <taxon>Paraburkholderia</taxon>
    </lineage>
</organism>
<dbReference type="InterPro" id="IPR022622">
    <property type="entry name" value="DUF3492"/>
</dbReference>
<comment type="caution">
    <text evidence="2">The sequence shown here is derived from an EMBL/GenBank/DDBJ whole genome shotgun (WGS) entry which is preliminary data.</text>
</comment>
<dbReference type="SUPFAM" id="SSF53756">
    <property type="entry name" value="UDP-Glycosyltransferase/glycogen phosphorylase"/>
    <property type="match status" value="1"/>
</dbReference>
<dbReference type="CDD" id="cd03813">
    <property type="entry name" value="GT4-like"/>
    <property type="match status" value="1"/>
</dbReference>
<gene>
    <name evidence="2" type="primary">pelF</name>
    <name evidence="2" type="ORF">V4C55_35445</name>
</gene>
<feature type="domain" description="DUF3492" evidence="1">
    <location>
        <begin position="12"/>
        <end position="293"/>
    </location>
</feature>
<dbReference type="RefSeq" id="WP_201660165.1">
    <property type="nucleotide sequence ID" value="NZ_CAJHCS010000038.1"/>
</dbReference>